<organism evidence="2 3">
    <name type="scientific">Alectoria fallacina</name>
    <dbReference type="NCBI Taxonomy" id="1903189"/>
    <lineage>
        <taxon>Eukaryota</taxon>
        <taxon>Fungi</taxon>
        <taxon>Dikarya</taxon>
        <taxon>Ascomycota</taxon>
        <taxon>Pezizomycotina</taxon>
        <taxon>Lecanoromycetes</taxon>
        <taxon>OSLEUM clade</taxon>
        <taxon>Lecanoromycetidae</taxon>
        <taxon>Lecanorales</taxon>
        <taxon>Lecanorineae</taxon>
        <taxon>Parmeliaceae</taxon>
        <taxon>Alectoria</taxon>
    </lineage>
</organism>
<feature type="compositionally biased region" description="Basic and acidic residues" evidence="1">
    <location>
        <begin position="1"/>
        <end position="11"/>
    </location>
</feature>
<evidence type="ECO:0000313" key="3">
    <source>
        <dbReference type="Proteomes" id="UP000664203"/>
    </source>
</evidence>
<feature type="compositionally biased region" description="Basic and acidic residues" evidence="1">
    <location>
        <begin position="256"/>
        <end position="287"/>
    </location>
</feature>
<feature type="compositionally biased region" description="Basic and acidic residues" evidence="1">
    <location>
        <begin position="82"/>
        <end position="102"/>
    </location>
</feature>
<proteinExistence type="predicted"/>
<evidence type="ECO:0000256" key="1">
    <source>
        <dbReference type="SAM" id="MobiDB-lite"/>
    </source>
</evidence>
<name>A0A8H3G741_9LECA</name>
<keyword evidence="3" id="KW-1185">Reference proteome</keyword>
<feature type="compositionally biased region" description="Polar residues" evidence="1">
    <location>
        <begin position="24"/>
        <end position="40"/>
    </location>
</feature>
<feature type="region of interest" description="Disordered" evidence="1">
    <location>
        <begin position="1"/>
        <end position="309"/>
    </location>
</feature>
<dbReference type="Proteomes" id="UP000664203">
    <property type="component" value="Unassembled WGS sequence"/>
</dbReference>
<comment type="caution">
    <text evidence="2">The sequence shown here is derived from an EMBL/GenBank/DDBJ whole genome shotgun (WGS) entry which is preliminary data.</text>
</comment>
<dbReference type="OrthoDB" id="411251at2759"/>
<gene>
    <name evidence="2" type="ORF">ALECFALPRED_007378</name>
</gene>
<sequence>MTQTNQRKETSPDTVSTLPRDASMSPSTSLRPTADSISDNDTSEKPVREKLKKTSLASMSSHIVGRQERALKANEESSAQDRLQKELSPEKESNKRGVEPRGRPVKKRSFDDLDTPEQDGNGLEAGREYAAKPNANGHMRKRSRDVRVGDISKEDRRPLLGGTPVREESEDAANGVDTSEACINETKNAVDGISPTAETLSQEEMKQDKQTQDVNEPTQYVPTTVQQVDVTKTEQESTDQEMRDSASSPRKKRSRDHFDTEADREQKIPATEEARAHRRSDELERGEGSIVRNRSSISPEDSRAAERELDTVEEKKGFIDAHIGVEGQEVGLTVGL</sequence>
<feature type="compositionally biased region" description="Basic and acidic residues" evidence="1">
    <location>
        <begin position="300"/>
        <end position="309"/>
    </location>
</feature>
<dbReference type="AlphaFoldDB" id="A0A8H3G741"/>
<dbReference type="EMBL" id="CAJPDR010000486">
    <property type="protein sequence ID" value="CAF9937743.1"/>
    <property type="molecule type" value="Genomic_DNA"/>
</dbReference>
<accession>A0A8H3G741</accession>
<feature type="compositionally biased region" description="Polar residues" evidence="1">
    <location>
        <begin position="212"/>
        <end position="230"/>
    </location>
</feature>
<evidence type="ECO:0000313" key="2">
    <source>
        <dbReference type="EMBL" id="CAF9937743.1"/>
    </source>
</evidence>
<feature type="compositionally biased region" description="Basic and acidic residues" evidence="1">
    <location>
        <begin position="231"/>
        <end position="244"/>
    </location>
</feature>
<feature type="compositionally biased region" description="Basic and acidic residues" evidence="1">
    <location>
        <begin position="65"/>
        <end position="75"/>
    </location>
</feature>
<reference evidence="2" key="1">
    <citation type="submission" date="2021-03" db="EMBL/GenBank/DDBJ databases">
        <authorList>
            <person name="Tagirdzhanova G."/>
        </authorList>
    </citation>
    <scope>NUCLEOTIDE SEQUENCE</scope>
</reference>
<protein>
    <submittedName>
        <fullName evidence="2">Uncharacterized protein</fullName>
    </submittedName>
</protein>
<feature type="compositionally biased region" description="Basic and acidic residues" evidence="1">
    <location>
        <begin position="145"/>
        <end position="158"/>
    </location>
</feature>